<feature type="signal peptide" evidence="1">
    <location>
        <begin position="1"/>
        <end position="38"/>
    </location>
</feature>
<dbReference type="Pfam" id="PF00089">
    <property type="entry name" value="Trypsin"/>
    <property type="match status" value="1"/>
</dbReference>
<dbReference type="InterPro" id="IPR035070">
    <property type="entry name" value="Streptogrisin_prodomain"/>
</dbReference>
<accession>A0A6P2CCT3</accession>
<dbReference type="CDD" id="cd21112">
    <property type="entry name" value="alphaLP-like"/>
    <property type="match status" value="1"/>
</dbReference>
<dbReference type="Proteomes" id="UP000471120">
    <property type="component" value="Unassembled WGS sequence"/>
</dbReference>
<evidence type="ECO:0000259" key="2">
    <source>
        <dbReference type="Pfam" id="PF00089"/>
    </source>
</evidence>
<dbReference type="PROSITE" id="PS00134">
    <property type="entry name" value="TRYPSIN_HIS"/>
    <property type="match status" value="1"/>
</dbReference>
<dbReference type="SUPFAM" id="SSF50494">
    <property type="entry name" value="Trypsin-like serine proteases"/>
    <property type="match status" value="1"/>
</dbReference>
<keyword evidence="3" id="KW-0645">Protease</keyword>
<protein>
    <submittedName>
        <fullName evidence="3">Protease</fullName>
    </submittedName>
</protein>
<dbReference type="GO" id="GO:0004252">
    <property type="term" value="F:serine-type endopeptidase activity"/>
    <property type="evidence" value="ECO:0007669"/>
    <property type="project" value="InterPro"/>
</dbReference>
<feature type="chain" id="PRO_5027064158" evidence="1">
    <location>
        <begin position="39"/>
        <end position="449"/>
    </location>
</feature>
<reference evidence="3 4" key="1">
    <citation type="submission" date="2018-07" db="EMBL/GenBank/DDBJ databases">
        <title>Genome sequence of Rhodococcus rhodnii ATCC 35071 from Rhodnius prolixus.</title>
        <authorList>
            <person name="Patel V."/>
            <person name="Vogel K.J."/>
        </authorList>
    </citation>
    <scope>NUCLEOTIDE SEQUENCE [LARGE SCALE GENOMIC DNA]</scope>
    <source>
        <strain evidence="3 4">ATCC 35071</strain>
    </source>
</reference>
<keyword evidence="3" id="KW-0378">Hydrolase</keyword>
<comment type="caution">
    <text evidence="3">The sequence shown here is derived from an EMBL/GenBank/DDBJ whole genome shotgun (WGS) entry which is preliminary data.</text>
</comment>
<dbReference type="InterPro" id="IPR009003">
    <property type="entry name" value="Peptidase_S1_PA"/>
</dbReference>
<proteinExistence type="predicted"/>
<name>A0A6P2CCT3_9NOCA</name>
<dbReference type="GO" id="GO:0006508">
    <property type="term" value="P:proteolysis"/>
    <property type="evidence" value="ECO:0007669"/>
    <property type="project" value="UniProtKB-KW"/>
</dbReference>
<evidence type="ECO:0000313" key="3">
    <source>
        <dbReference type="EMBL" id="TXG90142.1"/>
    </source>
</evidence>
<sequence>MLFSSARRLRTTRARATRAAAVGAAALALLVPTSAAYASPVQDGPAAEEPAPTSDLPAELITALAHDLQLDPQQYLDRSQLAQRLAEFTESAREQFPAVFGGAYLDEAGTPVVALAPGDGRDAAASAVATEGFVVRDVARSESDLQKTIDTLSTWLETQPPLISDLVRGVTLDVVSNGLVVRTDAGAALDLPDFLRAAPVTIAPAPSPAVPPTDLQPIADPATPGSLLGGDGFGALGGGSGLRCSLGFNATTGAGDPVNITAGHCDPNLAAAGTGAASEAFALAPQGAGPRFGTFAKSRLDGLDYALVRADDSSRARFENNGVRVPGAAPLAITGVGQPVVGAPVCKSGTTTGFSCGTVQTAGQSVQVGSRTLDDGFSTNICALQGDSGGPIVSGTMAIGVSSASNVGQYPMCEVAQAVGFFIGQGPELFATPIQSILDDNSGLTVRTN</sequence>
<organism evidence="3 4">
    <name type="scientific">Rhodococcus rhodnii</name>
    <dbReference type="NCBI Taxonomy" id="38312"/>
    <lineage>
        <taxon>Bacteria</taxon>
        <taxon>Bacillati</taxon>
        <taxon>Actinomycetota</taxon>
        <taxon>Actinomycetes</taxon>
        <taxon>Mycobacteriales</taxon>
        <taxon>Nocardiaceae</taxon>
        <taxon>Rhodococcus</taxon>
    </lineage>
</organism>
<dbReference type="PROSITE" id="PS00135">
    <property type="entry name" value="TRYPSIN_SER"/>
    <property type="match status" value="1"/>
</dbReference>
<dbReference type="Gene3D" id="3.30.300.50">
    <property type="match status" value="1"/>
</dbReference>
<gene>
    <name evidence="3" type="ORF">DW322_07800</name>
</gene>
<dbReference type="EMBL" id="QRCM01000001">
    <property type="protein sequence ID" value="TXG90142.1"/>
    <property type="molecule type" value="Genomic_DNA"/>
</dbReference>
<dbReference type="InterPro" id="IPR001254">
    <property type="entry name" value="Trypsin_dom"/>
</dbReference>
<dbReference type="RefSeq" id="WP_040773758.1">
    <property type="nucleotide sequence ID" value="NZ_QRCM01000001.1"/>
</dbReference>
<dbReference type="InterPro" id="IPR033116">
    <property type="entry name" value="TRYPSIN_SER"/>
</dbReference>
<dbReference type="InterPro" id="IPR018114">
    <property type="entry name" value="TRYPSIN_HIS"/>
</dbReference>
<feature type="domain" description="Peptidase S1" evidence="2">
    <location>
        <begin position="261"/>
        <end position="407"/>
    </location>
</feature>
<evidence type="ECO:0000313" key="4">
    <source>
        <dbReference type="Proteomes" id="UP000471120"/>
    </source>
</evidence>
<dbReference type="Gene3D" id="2.40.10.10">
    <property type="entry name" value="Trypsin-like serine proteases"/>
    <property type="match status" value="2"/>
</dbReference>
<dbReference type="AlphaFoldDB" id="A0A6P2CCT3"/>
<evidence type="ECO:0000256" key="1">
    <source>
        <dbReference type="SAM" id="SignalP"/>
    </source>
</evidence>
<dbReference type="InterPro" id="IPR043504">
    <property type="entry name" value="Peptidase_S1_PA_chymotrypsin"/>
</dbReference>
<keyword evidence="1" id="KW-0732">Signal</keyword>